<keyword evidence="3" id="KW-1185">Reference proteome</keyword>
<dbReference type="AlphaFoldDB" id="A0AAE0ZT84"/>
<accession>A0AAE0ZT84</accession>
<evidence type="ECO:0000256" key="1">
    <source>
        <dbReference type="SAM" id="SignalP"/>
    </source>
</evidence>
<gene>
    <name evidence="2" type="ORF">RRG08_035035</name>
</gene>
<dbReference type="EMBL" id="JAWDGP010003399">
    <property type="protein sequence ID" value="KAK3774606.1"/>
    <property type="molecule type" value="Genomic_DNA"/>
</dbReference>
<sequence>MLWAALPNLAVQGLVCIKFLSLFPEATREKRICGEALVYRSEDFDGCRDLSVGREGDVDVEESVGGGIFCGTGSADQMNISLRCSVYRLRVFPFLSLKGRLGLLVFSKAFL</sequence>
<proteinExistence type="predicted"/>
<organism evidence="2 3">
    <name type="scientific">Elysia crispata</name>
    <name type="common">lettuce slug</name>
    <dbReference type="NCBI Taxonomy" id="231223"/>
    <lineage>
        <taxon>Eukaryota</taxon>
        <taxon>Metazoa</taxon>
        <taxon>Spiralia</taxon>
        <taxon>Lophotrochozoa</taxon>
        <taxon>Mollusca</taxon>
        <taxon>Gastropoda</taxon>
        <taxon>Heterobranchia</taxon>
        <taxon>Euthyneura</taxon>
        <taxon>Panpulmonata</taxon>
        <taxon>Sacoglossa</taxon>
        <taxon>Placobranchoidea</taxon>
        <taxon>Plakobranchidae</taxon>
        <taxon>Elysia</taxon>
    </lineage>
</organism>
<dbReference type="Proteomes" id="UP001283361">
    <property type="component" value="Unassembled WGS sequence"/>
</dbReference>
<keyword evidence="1" id="KW-0732">Signal</keyword>
<evidence type="ECO:0000313" key="3">
    <source>
        <dbReference type="Proteomes" id="UP001283361"/>
    </source>
</evidence>
<feature type="chain" id="PRO_5041922492" evidence="1">
    <location>
        <begin position="17"/>
        <end position="111"/>
    </location>
</feature>
<name>A0AAE0ZT84_9GAST</name>
<evidence type="ECO:0000313" key="2">
    <source>
        <dbReference type="EMBL" id="KAK3774606.1"/>
    </source>
</evidence>
<protein>
    <submittedName>
        <fullName evidence="2">Uncharacterized protein</fullName>
    </submittedName>
</protein>
<reference evidence="2" key="1">
    <citation type="journal article" date="2023" name="G3 (Bethesda)">
        <title>A reference genome for the long-term kleptoplast-retaining sea slug Elysia crispata morphotype clarki.</title>
        <authorList>
            <person name="Eastman K.E."/>
            <person name="Pendleton A.L."/>
            <person name="Shaikh M.A."/>
            <person name="Suttiyut T."/>
            <person name="Ogas R."/>
            <person name="Tomko P."/>
            <person name="Gavelis G."/>
            <person name="Widhalm J.R."/>
            <person name="Wisecaver J.H."/>
        </authorList>
    </citation>
    <scope>NUCLEOTIDE SEQUENCE</scope>
    <source>
        <strain evidence="2">ECLA1</strain>
    </source>
</reference>
<comment type="caution">
    <text evidence="2">The sequence shown here is derived from an EMBL/GenBank/DDBJ whole genome shotgun (WGS) entry which is preliminary data.</text>
</comment>
<feature type="signal peptide" evidence="1">
    <location>
        <begin position="1"/>
        <end position="16"/>
    </location>
</feature>